<accession>A0A2T4Z792</accession>
<feature type="DNA-binding region" description="H-T-H motif" evidence="2">
    <location>
        <begin position="32"/>
        <end position="51"/>
    </location>
</feature>
<dbReference type="RefSeq" id="WP_107724642.1">
    <property type="nucleotide sequence ID" value="NZ_PZZP01000001.1"/>
</dbReference>
<evidence type="ECO:0000313" key="4">
    <source>
        <dbReference type="EMBL" id="PTM57767.1"/>
    </source>
</evidence>
<evidence type="ECO:0000313" key="5">
    <source>
        <dbReference type="Proteomes" id="UP000241639"/>
    </source>
</evidence>
<dbReference type="GO" id="GO:0003677">
    <property type="term" value="F:DNA binding"/>
    <property type="evidence" value="ECO:0007669"/>
    <property type="project" value="UniProtKB-UniRule"/>
</dbReference>
<organism evidence="4 5">
    <name type="scientific">Desmospora activa DSM 45169</name>
    <dbReference type="NCBI Taxonomy" id="1121389"/>
    <lineage>
        <taxon>Bacteria</taxon>
        <taxon>Bacillati</taxon>
        <taxon>Bacillota</taxon>
        <taxon>Bacilli</taxon>
        <taxon>Bacillales</taxon>
        <taxon>Thermoactinomycetaceae</taxon>
        <taxon>Desmospora</taxon>
    </lineage>
</organism>
<dbReference type="PANTHER" id="PTHR43479">
    <property type="entry name" value="ACREF/ENVCD OPERON REPRESSOR-RELATED"/>
    <property type="match status" value="1"/>
</dbReference>
<evidence type="ECO:0000256" key="1">
    <source>
        <dbReference type="ARBA" id="ARBA00023125"/>
    </source>
</evidence>
<dbReference type="InterPro" id="IPR001647">
    <property type="entry name" value="HTH_TetR"/>
</dbReference>
<dbReference type="OrthoDB" id="113732at2"/>
<gene>
    <name evidence="4" type="ORF">C8J48_0320</name>
</gene>
<dbReference type="PRINTS" id="PR00455">
    <property type="entry name" value="HTHTETR"/>
</dbReference>
<dbReference type="AlphaFoldDB" id="A0A2T4Z792"/>
<dbReference type="Gene3D" id="1.10.357.10">
    <property type="entry name" value="Tetracycline Repressor, domain 2"/>
    <property type="match status" value="1"/>
</dbReference>
<evidence type="ECO:0000256" key="2">
    <source>
        <dbReference type="PROSITE-ProRule" id="PRU00335"/>
    </source>
</evidence>
<proteinExistence type="predicted"/>
<dbReference type="Proteomes" id="UP000241639">
    <property type="component" value="Unassembled WGS sequence"/>
</dbReference>
<feature type="domain" description="HTH tetR-type" evidence="3">
    <location>
        <begin position="9"/>
        <end position="69"/>
    </location>
</feature>
<evidence type="ECO:0000259" key="3">
    <source>
        <dbReference type="PROSITE" id="PS50977"/>
    </source>
</evidence>
<dbReference type="InterPro" id="IPR009057">
    <property type="entry name" value="Homeodomain-like_sf"/>
</dbReference>
<keyword evidence="1 2" id="KW-0238">DNA-binding</keyword>
<dbReference type="SUPFAM" id="SSF46689">
    <property type="entry name" value="Homeodomain-like"/>
    <property type="match status" value="1"/>
</dbReference>
<sequence>MDGYQLRTEKKKEQILKTTFELICTFGANKTSIAEVAKKANVSPVSIYNYFGSKDQLIQKSLLRFVEKKIEEYEAILEQDIPFSQKMDQIMFDGGEAAKNIEQDLYRANIDDTVIQAYIEECYQTKTIPFFKKLVDQGKKEGVIDPHLSLESVLLFIQMFKEAFARPGFFAHATPAMLRDIEHLLYYGLIGKAQMDQNNPHSEG</sequence>
<reference evidence="4 5" key="1">
    <citation type="submission" date="2018-04" db="EMBL/GenBank/DDBJ databases">
        <title>Genomic Encyclopedia of Archaeal and Bacterial Type Strains, Phase II (KMG-II): from individual species to whole genera.</title>
        <authorList>
            <person name="Goeker M."/>
        </authorList>
    </citation>
    <scope>NUCLEOTIDE SEQUENCE [LARGE SCALE GENOMIC DNA]</scope>
    <source>
        <strain evidence="4 5">DSM 45169</strain>
    </source>
</reference>
<dbReference type="Pfam" id="PF00440">
    <property type="entry name" value="TetR_N"/>
    <property type="match status" value="1"/>
</dbReference>
<dbReference type="InterPro" id="IPR050624">
    <property type="entry name" value="HTH-type_Tx_Regulator"/>
</dbReference>
<dbReference type="PANTHER" id="PTHR43479:SF21">
    <property type="entry name" value="TRANSCRIPTIONAL REGULATOR, TETR FAMILY"/>
    <property type="match status" value="1"/>
</dbReference>
<comment type="caution">
    <text evidence="4">The sequence shown here is derived from an EMBL/GenBank/DDBJ whole genome shotgun (WGS) entry which is preliminary data.</text>
</comment>
<keyword evidence="5" id="KW-1185">Reference proteome</keyword>
<dbReference type="EMBL" id="PZZP01000001">
    <property type="protein sequence ID" value="PTM57767.1"/>
    <property type="molecule type" value="Genomic_DNA"/>
</dbReference>
<dbReference type="PROSITE" id="PS50977">
    <property type="entry name" value="HTH_TETR_2"/>
    <property type="match status" value="1"/>
</dbReference>
<name>A0A2T4Z792_9BACL</name>
<protein>
    <submittedName>
        <fullName evidence="4">TetR family transcriptional regulator</fullName>
    </submittedName>
</protein>